<dbReference type="EMBL" id="CAJPEX010000707">
    <property type="protein sequence ID" value="CAG0916917.1"/>
    <property type="molecule type" value="Genomic_DNA"/>
</dbReference>
<protein>
    <recommendedName>
        <fullName evidence="2">JmjC domain-containing protein</fullName>
    </recommendedName>
</protein>
<dbReference type="GO" id="GO:0005634">
    <property type="term" value="C:nucleus"/>
    <property type="evidence" value="ECO:0007669"/>
    <property type="project" value="TreeGrafter"/>
</dbReference>
<dbReference type="InterPro" id="IPR003347">
    <property type="entry name" value="JmjC_dom"/>
</dbReference>
<dbReference type="AlphaFoldDB" id="A0A7R9BM42"/>
<gene>
    <name evidence="3" type="ORF">NMOB1V02_LOCUS4515</name>
</gene>
<reference evidence="3" key="1">
    <citation type="submission" date="2020-11" db="EMBL/GenBank/DDBJ databases">
        <authorList>
            <person name="Tran Van P."/>
        </authorList>
    </citation>
    <scope>NUCLEOTIDE SEQUENCE</scope>
</reference>
<evidence type="ECO:0000259" key="2">
    <source>
        <dbReference type="PROSITE" id="PS51184"/>
    </source>
</evidence>
<dbReference type="GO" id="GO:0051864">
    <property type="term" value="F:histone H3K36 demethylase activity"/>
    <property type="evidence" value="ECO:0007669"/>
    <property type="project" value="TreeGrafter"/>
</dbReference>
<evidence type="ECO:0000256" key="1">
    <source>
        <dbReference type="SAM" id="MobiDB-lite"/>
    </source>
</evidence>
<dbReference type="GO" id="GO:0032454">
    <property type="term" value="F:histone H3K9 demethylase activity"/>
    <property type="evidence" value="ECO:0007669"/>
    <property type="project" value="TreeGrafter"/>
</dbReference>
<accession>A0A7R9BM42</accession>
<evidence type="ECO:0000313" key="4">
    <source>
        <dbReference type="Proteomes" id="UP000678499"/>
    </source>
</evidence>
<dbReference type="Proteomes" id="UP000678499">
    <property type="component" value="Unassembled WGS sequence"/>
</dbReference>
<keyword evidence="4" id="KW-1185">Reference proteome</keyword>
<feature type="region of interest" description="Disordered" evidence="1">
    <location>
        <begin position="479"/>
        <end position="503"/>
    </location>
</feature>
<dbReference type="SMART" id="SM00558">
    <property type="entry name" value="JmjC"/>
    <property type="match status" value="1"/>
</dbReference>
<organism evidence="3">
    <name type="scientific">Notodromas monacha</name>
    <dbReference type="NCBI Taxonomy" id="399045"/>
    <lineage>
        <taxon>Eukaryota</taxon>
        <taxon>Metazoa</taxon>
        <taxon>Ecdysozoa</taxon>
        <taxon>Arthropoda</taxon>
        <taxon>Crustacea</taxon>
        <taxon>Oligostraca</taxon>
        <taxon>Ostracoda</taxon>
        <taxon>Podocopa</taxon>
        <taxon>Podocopida</taxon>
        <taxon>Cypridocopina</taxon>
        <taxon>Cypridoidea</taxon>
        <taxon>Cyprididae</taxon>
        <taxon>Notodromas</taxon>
    </lineage>
</organism>
<dbReference type="GO" id="GO:0000785">
    <property type="term" value="C:chromatin"/>
    <property type="evidence" value="ECO:0007669"/>
    <property type="project" value="TreeGrafter"/>
</dbReference>
<name>A0A7R9BM42_9CRUS</name>
<dbReference type="PANTHER" id="PTHR10694:SF7">
    <property type="entry name" value="[HISTONE H3]-TRIMETHYL-L-LYSINE(9) DEMETHYLASE"/>
    <property type="match status" value="1"/>
</dbReference>
<dbReference type="Pfam" id="PF02373">
    <property type="entry name" value="JmjC"/>
    <property type="match status" value="1"/>
</dbReference>
<feature type="compositionally biased region" description="Acidic residues" evidence="1">
    <location>
        <begin position="491"/>
        <end position="503"/>
    </location>
</feature>
<dbReference type="PROSITE" id="PS51184">
    <property type="entry name" value="JMJC"/>
    <property type="match status" value="1"/>
</dbReference>
<dbReference type="SUPFAM" id="SSF51197">
    <property type="entry name" value="Clavaminate synthase-like"/>
    <property type="match status" value="1"/>
</dbReference>
<dbReference type="PANTHER" id="PTHR10694">
    <property type="entry name" value="LYSINE-SPECIFIC DEMETHYLASE"/>
    <property type="match status" value="1"/>
</dbReference>
<proteinExistence type="predicted"/>
<dbReference type="OrthoDB" id="9547406at2759"/>
<dbReference type="EMBL" id="OA882744">
    <property type="protein sequence ID" value="CAD7276765.1"/>
    <property type="molecule type" value="Genomic_DNA"/>
</dbReference>
<evidence type="ECO:0000313" key="3">
    <source>
        <dbReference type="EMBL" id="CAD7276765.1"/>
    </source>
</evidence>
<feature type="non-terminal residue" evidence="3">
    <location>
        <position position="1"/>
    </location>
</feature>
<dbReference type="Gene3D" id="2.60.120.650">
    <property type="entry name" value="Cupin"/>
    <property type="match status" value="1"/>
</dbReference>
<dbReference type="GO" id="GO:0010468">
    <property type="term" value="P:regulation of gene expression"/>
    <property type="evidence" value="ECO:0007669"/>
    <property type="project" value="TreeGrafter"/>
</dbReference>
<sequence>MSIPVERAWVDGIFKLKCSAELIESLDPIGKGLITWAADGEDNTLWSRLRNKPIGRVFDQEMEKVHGRGIYASVIKPCTQPIIKTAQEFFDLARIEGVMHPHSVGGGACILQHPPKMDPKVECTKAGASSSEEENRKAYWSSLRALEVGQRSPSVKYVTEMTVSELDPLRLERIIQEKGRPKDGTFCAALTDLPGSILGNLSTSFDPMFSIEGVNSPFFFIGTRNSSFPMHCEDMDLFSVNLHWGGYPKIWYSMGAREVPEYENIVECAIGKDFPECGNLPRHKIYAFDEVWLDHYCLNACVAVQHPYEFIITTPRGPHAGFNTGLNLNVAINFAIPLWVDYGLRVKFCSCEGAQENNVRFPLEPFVRHYCSPATYEEWLRRGLQKFPANRPDLSATEIPQQVPPPTLSQLKLTRIPQTDAEWDYETRGDKVQKKLLKLLQNRIDFLEGKVEDYLRLGARFVKKHHICLVIDEVHKRQRSTGTSSDVQPEVLEEEEEIDNVKE</sequence>
<feature type="domain" description="JmjC" evidence="2">
    <location>
        <begin position="182"/>
        <end position="351"/>
    </location>
</feature>